<organism evidence="8 9">
    <name type="scientific">Anaeromicropila herbilytica</name>
    <dbReference type="NCBI Taxonomy" id="2785025"/>
    <lineage>
        <taxon>Bacteria</taxon>
        <taxon>Bacillati</taxon>
        <taxon>Bacillota</taxon>
        <taxon>Clostridia</taxon>
        <taxon>Lachnospirales</taxon>
        <taxon>Lachnospiraceae</taxon>
        <taxon>Anaeromicropila</taxon>
    </lineage>
</organism>
<dbReference type="RefSeq" id="WP_271712419.1">
    <property type="nucleotide sequence ID" value="NZ_AP024169.1"/>
</dbReference>
<keyword evidence="9" id="KW-1185">Reference proteome</keyword>
<dbReference type="GO" id="GO:0005886">
    <property type="term" value="C:plasma membrane"/>
    <property type="evidence" value="ECO:0007669"/>
    <property type="project" value="UniProtKB-SubCell"/>
</dbReference>
<dbReference type="Pfam" id="PF02417">
    <property type="entry name" value="Chromate_transp"/>
    <property type="match status" value="1"/>
</dbReference>
<keyword evidence="3" id="KW-1003">Cell membrane</keyword>
<dbReference type="InterPro" id="IPR003370">
    <property type="entry name" value="Chromate_transpt"/>
</dbReference>
<dbReference type="GO" id="GO:0015109">
    <property type="term" value="F:chromate transmembrane transporter activity"/>
    <property type="evidence" value="ECO:0007669"/>
    <property type="project" value="InterPro"/>
</dbReference>
<feature type="transmembrane region" description="Helical" evidence="7">
    <location>
        <begin position="79"/>
        <end position="102"/>
    </location>
</feature>
<evidence type="ECO:0000256" key="6">
    <source>
        <dbReference type="ARBA" id="ARBA00023136"/>
    </source>
</evidence>
<evidence type="ECO:0000313" key="8">
    <source>
        <dbReference type="EMBL" id="BCN31286.1"/>
    </source>
</evidence>
<feature type="transmembrane region" description="Helical" evidence="7">
    <location>
        <begin position="114"/>
        <end position="135"/>
    </location>
</feature>
<evidence type="ECO:0000256" key="7">
    <source>
        <dbReference type="SAM" id="Phobius"/>
    </source>
</evidence>
<protein>
    <submittedName>
        <fullName evidence="8">Chromate transporter</fullName>
    </submittedName>
</protein>
<sequence length="185" mass="20216">MKKNYNFYLTMFLSTFFISAFTFGGGYVIVPLMKRKFVDDLHWIEEEEMLNLIAIAQAAPGAVAINGAISIGYRLAGLLGVMITICGTVLPPFIIISILSVAYQSVKGNLIIQLILQGMQAGVVAVVFDVVITMITPFIKDKRVDSIIILMISIILTAVFHINIGIVLLISGIIGIVLVKRKSKI</sequence>
<accession>A0A7R7ELU8</accession>
<reference evidence="8 9" key="1">
    <citation type="submission" date="2020-11" db="EMBL/GenBank/DDBJ databases">
        <title>Draft genome sequencing of a Lachnospiraceae strain isolated from anoxic soil subjected to BSD treatment.</title>
        <authorList>
            <person name="Uek A."/>
            <person name="Tonouchi A."/>
        </authorList>
    </citation>
    <scope>NUCLEOTIDE SEQUENCE [LARGE SCALE GENOMIC DNA]</scope>
    <source>
        <strain evidence="8 9">TB5</strain>
    </source>
</reference>
<evidence type="ECO:0000256" key="3">
    <source>
        <dbReference type="ARBA" id="ARBA00022475"/>
    </source>
</evidence>
<feature type="transmembrane region" description="Helical" evidence="7">
    <location>
        <begin position="6"/>
        <end position="30"/>
    </location>
</feature>
<comment type="subcellular location">
    <subcellularLocation>
        <location evidence="1">Cell membrane</location>
        <topology evidence="1">Multi-pass membrane protein</topology>
    </subcellularLocation>
</comment>
<dbReference type="InterPro" id="IPR052518">
    <property type="entry name" value="CHR_Transporter"/>
</dbReference>
<gene>
    <name evidence="8" type="ORF">bsdtb5_25810</name>
</gene>
<name>A0A7R7ELU8_9FIRM</name>
<dbReference type="KEGG" id="ahb:bsdtb5_25810"/>
<keyword evidence="4 7" id="KW-0812">Transmembrane</keyword>
<evidence type="ECO:0000256" key="4">
    <source>
        <dbReference type="ARBA" id="ARBA00022692"/>
    </source>
</evidence>
<evidence type="ECO:0000313" key="9">
    <source>
        <dbReference type="Proteomes" id="UP000595897"/>
    </source>
</evidence>
<evidence type="ECO:0000256" key="2">
    <source>
        <dbReference type="ARBA" id="ARBA00005262"/>
    </source>
</evidence>
<evidence type="ECO:0000256" key="5">
    <source>
        <dbReference type="ARBA" id="ARBA00022989"/>
    </source>
</evidence>
<proteinExistence type="inferred from homology"/>
<dbReference type="AlphaFoldDB" id="A0A7R7ELU8"/>
<comment type="similarity">
    <text evidence="2">Belongs to the chromate ion transporter (CHR) (TC 2.A.51) family.</text>
</comment>
<dbReference type="PANTHER" id="PTHR43663:SF1">
    <property type="entry name" value="CHROMATE TRANSPORTER"/>
    <property type="match status" value="1"/>
</dbReference>
<keyword evidence="6 7" id="KW-0472">Membrane</keyword>
<keyword evidence="5 7" id="KW-1133">Transmembrane helix</keyword>
<evidence type="ECO:0000256" key="1">
    <source>
        <dbReference type="ARBA" id="ARBA00004651"/>
    </source>
</evidence>
<dbReference type="PANTHER" id="PTHR43663">
    <property type="entry name" value="CHROMATE TRANSPORT PROTEIN-RELATED"/>
    <property type="match status" value="1"/>
</dbReference>
<dbReference type="Proteomes" id="UP000595897">
    <property type="component" value="Chromosome"/>
</dbReference>
<feature type="transmembrane region" description="Helical" evidence="7">
    <location>
        <begin position="147"/>
        <end position="179"/>
    </location>
</feature>
<dbReference type="EMBL" id="AP024169">
    <property type="protein sequence ID" value="BCN31286.1"/>
    <property type="molecule type" value="Genomic_DNA"/>
</dbReference>